<evidence type="ECO:0000313" key="2">
    <source>
        <dbReference type="Proteomes" id="UP000203768"/>
    </source>
</evidence>
<dbReference type="InterPro" id="IPR009264">
    <property type="entry name" value="AcMNPV_Orf57"/>
</dbReference>
<dbReference type="Pfam" id="PF06033">
    <property type="entry name" value="DUF918"/>
    <property type="match status" value="1"/>
</dbReference>
<dbReference type="KEGG" id="vg:16489448"/>
<dbReference type="RefSeq" id="YP_008378262.1">
    <property type="nucleotide sequence ID" value="NC_021923.1"/>
</dbReference>
<keyword evidence="2" id="KW-1185">Reference proteome</keyword>
<evidence type="ECO:0000313" key="1">
    <source>
        <dbReference type="EMBL" id="AGR56798.1"/>
    </source>
</evidence>
<sequence>MTTVNVKYLEFGGTSLDLRHVSFPHCNKNEANNNEYIVFLNVKKAFFRNFKIISDLSLESLTYYIYENVKCTIDGKESSKNDGINKVIDYNKFVFNEHDKNRSIIIEFDSNARIIVASAIRPDEFYHQRVSGYVDFENRHTTTTTEISPNERDALDREYEIKLLNYN</sequence>
<proteinExistence type="predicted"/>
<dbReference type="EMBL" id="KF158713">
    <property type="protein sequence ID" value="AGR56798.1"/>
    <property type="molecule type" value="Genomic_DNA"/>
</dbReference>
<accession>S5MQ50</accession>
<reference evidence="1 2" key="1">
    <citation type="journal article" date="2013" name="Virus Genes">
        <title>The genome of a baculovirus isolated from Hemileuca sp. encodes a serpin ortholog.</title>
        <authorList>
            <person name="Rohrmann G.F."/>
            <person name="Erlandson M.A."/>
            <person name="Theilmann D.A."/>
        </authorList>
    </citation>
    <scope>NUCLEOTIDE SEQUENCE [LARGE SCALE GENOMIC DNA]</scope>
</reference>
<dbReference type="Proteomes" id="UP000203768">
    <property type="component" value="Segment"/>
</dbReference>
<organism evidence="1 2">
    <name type="scientific">Hemileuca sp. nucleopolyhedrovirus</name>
    <dbReference type="NCBI Taxonomy" id="1367203"/>
    <lineage>
        <taxon>Viruses</taxon>
        <taxon>Viruses incertae sedis</taxon>
        <taxon>Naldaviricetes</taxon>
        <taxon>Lefavirales</taxon>
        <taxon>Baculoviridae</taxon>
        <taxon>Alphabaculovirus</taxon>
        <taxon>Alphabaculovirus heleucae</taxon>
        <taxon>Hemileuca species nucleopolyhedrovirus</taxon>
    </lineage>
</organism>
<dbReference type="OrthoDB" id="19330at10239"/>
<name>S5MQ50_9ABAC</name>
<dbReference type="GeneID" id="16489448"/>
<gene>
    <name evidence="1" type="ORF">Hesp046</name>
</gene>
<protein>
    <submittedName>
        <fullName evidence="1">Ac57</fullName>
    </submittedName>
</protein>